<proteinExistence type="predicted"/>
<dbReference type="GO" id="GO:0016616">
    <property type="term" value="F:oxidoreductase activity, acting on the CH-OH group of donors, NAD or NADP as acceptor"/>
    <property type="evidence" value="ECO:0007669"/>
    <property type="project" value="TreeGrafter"/>
</dbReference>
<feature type="non-terminal residue" evidence="3">
    <location>
        <position position="142"/>
    </location>
</feature>
<dbReference type="InterPro" id="IPR050425">
    <property type="entry name" value="NAD(P)_dehydrat-like"/>
</dbReference>
<keyword evidence="1" id="KW-0560">Oxidoreductase</keyword>
<protein>
    <recommendedName>
        <fullName evidence="2">NAD-dependent epimerase/dehydratase domain-containing protein</fullName>
    </recommendedName>
</protein>
<dbReference type="SUPFAM" id="SSF51735">
    <property type="entry name" value="NAD(P)-binding Rossmann-fold domains"/>
    <property type="match status" value="1"/>
</dbReference>
<gene>
    <name evidence="3" type="ORF">As57867_005740</name>
</gene>
<comment type="caution">
    <text evidence="3">The sequence shown here is derived from an EMBL/GenBank/DDBJ whole genome shotgun (WGS) entry which is preliminary data.</text>
</comment>
<dbReference type="Pfam" id="PF01370">
    <property type="entry name" value="Epimerase"/>
    <property type="match status" value="1"/>
</dbReference>
<evidence type="ECO:0000313" key="3">
    <source>
        <dbReference type="EMBL" id="KAF0709799.1"/>
    </source>
</evidence>
<feature type="domain" description="NAD-dependent epimerase/dehydratase" evidence="2">
    <location>
        <begin position="9"/>
        <end position="131"/>
    </location>
</feature>
<dbReference type="AlphaFoldDB" id="A0A6A4ZED2"/>
<organism evidence="3">
    <name type="scientific">Aphanomyces stellatus</name>
    <dbReference type="NCBI Taxonomy" id="120398"/>
    <lineage>
        <taxon>Eukaryota</taxon>
        <taxon>Sar</taxon>
        <taxon>Stramenopiles</taxon>
        <taxon>Oomycota</taxon>
        <taxon>Saprolegniomycetes</taxon>
        <taxon>Saprolegniales</taxon>
        <taxon>Verrucalvaceae</taxon>
        <taxon>Aphanomyces</taxon>
    </lineage>
</organism>
<reference evidence="3" key="1">
    <citation type="submission" date="2019-06" db="EMBL/GenBank/DDBJ databases">
        <title>Genomics analysis of Aphanomyces spp. identifies a new class of oomycete effector associated with host adaptation.</title>
        <authorList>
            <person name="Gaulin E."/>
        </authorList>
    </citation>
    <scope>NUCLEOTIDE SEQUENCE</scope>
    <source>
        <strain evidence="3">CBS 578.67</strain>
    </source>
</reference>
<dbReference type="OrthoDB" id="2735536at2759"/>
<dbReference type="InterPro" id="IPR001509">
    <property type="entry name" value="Epimerase_deHydtase"/>
</dbReference>
<dbReference type="PANTHER" id="PTHR10366">
    <property type="entry name" value="NAD DEPENDENT EPIMERASE/DEHYDRATASE"/>
    <property type="match status" value="1"/>
</dbReference>
<dbReference type="Gene3D" id="3.40.50.720">
    <property type="entry name" value="NAD(P)-binding Rossmann-like Domain"/>
    <property type="match status" value="1"/>
</dbReference>
<evidence type="ECO:0000259" key="2">
    <source>
        <dbReference type="Pfam" id="PF01370"/>
    </source>
</evidence>
<sequence>MSSPASTVVCVTGGSGFVGSYVVKTLLERGYTVHATARDVTNPAKVAHLTALPGAQDRLHLFQADLLRDGSFDDAIQGCSVVLHTASPFFSANTTRDNLIEPAVQGTLTVLRSCARTPSVRRVVLTSSTAAISIDMGTLPPT</sequence>
<dbReference type="EMBL" id="VJMH01002184">
    <property type="protein sequence ID" value="KAF0709799.1"/>
    <property type="molecule type" value="Genomic_DNA"/>
</dbReference>
<dbReference type="PANTHER" id="PTHR10366:SF852">
    <property type="entry name" value="CINNAMOYL-COA REDUCTASE CAD2"/>
    <property type="match status" value="1"/>
</dbReference>
<name>A0A6A4ZED2_9STRA</name>
<evidence type="ECO:0000256" key="1">
    <source>
        <dbReference type="ARBA" id="ARBA00023002"/>
    </source>
</evidence>
<dbReference type="InterPro" id="IPR036291">
    <property type="entry name" value="NAD(P)-bd_dom_sf"/>
</dbReference>
<accession>A0A6A4ZED2</accession>